<gene>
    <name evidence="10" type="ORF">B5V00_09420</name>
</gene>
<dbReference type="GO" id="GO:0000156">
    <property type="term" value="F:phosphorelay response regulator activity"/>
    <property type="evidence" value="ECO:0007669"/>
    <property type="project" value="TreeGrafter"/>
</dbReference>
<evidence type="ECO:0000256" key="2">
    <source>
        <dbReference type="ARBA" id="ARBA00023012"/>
    </source>
</evidence>
<keyword evidence="4 7" id="KW-0238">DNA-binding</keyword>
<dbReference type="GO" id="GO:0032993">
    <property type="term" value="C:protein-DNA complex"/>
    <property type="evidence" value="ECO:0007669"/>
    <property type="project" value="TreeGrafter"/>
</dbReference>
<dbReference type="Gene3D" id="1.10.10.10">
    <property type="entry name" value="Winged helix-like DNA-binding domain superfamily/Winged helix DNA-binding domain"/>
    <property type="match status" value="1"/>
</dbReference>
<dbReference type="Proteomes" id="UP000193136">
    <property type="component" value="Unassembled WGS sequence"/>
</dbReference>
<comment type="caution">
    <text evidence="10">The sequence shown here is derived from an EMBL/GenBank/DDBJ whole genome shotgun (WGS) entry which is preliminary data.</text>
</comment>
<dbReference type="GO" id="GO:0006355">
    <property type="term" value="P:regulation of DNA-templated transcription"/>
    <property type="evidence" value="ECO:0007669"/>
    <property type="project" value="InterPro"/>
</dbReference>
<dbReference type="Gene3D" id="3.40.50.2300">
    <property type="match status" value="1"/>
</dbReference>
<protein>
    <submittedName>
        <fullName evidence="10">DNA-binding response regulator</fullName>
    </submittedName>
</protein>
<feature type="domain" description="Response regulatory" evidence="8">
    <location>
        <begin position="5"/>
        <end position="119"/>
    </location>
</feature>
<evidence type="ECO:0000256" key="1">
    <source>
        <dbReference type="ARBA" id="ARBA00022553"/>
    </source>
</evidence>
<feature type="DNA-binding region" description="OmpR/PhoB-type" evidence="7">
    <location>
        <begin position="130"/>
        <end position="229"/>
    </location>
</feature>
<keyword evidence="5" id="KW-0804">Transcription</keyword>
<dbReference type="PROSITE" id="PS50110">
    <property type="entry name" value="RESPONSE_REGULATORY"/>
    <property type="match status" value="1"/>
</dbReference>
<dbReference type="CDD" id="cd00383">
    <property type="entry name" value="trans_reg_C"/>
    <property type="match status" value="1"/>
</dbReference>
<dbReference type="CDD" id="cd17574">
    <property type="entry name" value="REC_OmpR"/>
    <property type="match status" value="1"/>
</dbReference>
<dbReference type="InterPro" id="IPR016032">
    <property type="entry name" value="Sig_transdc_resp-reg_C-effctor"/>
</dbReference>
<accession>A0A1X0Y3W5</accession>
<dbReference type="InterPro" id="IPR011006">
    <property type="entry name" value="CheY-like_superfamily"/>
</dbReference>
<dbReference type="InterPro" id="IPR039420">
    <property type="entry name" value="WalR-like"/>
</dbReference>
<evidence type="ECO:0000256" key="7">
    <source>
        <dbReference type="PROSITE-ProRule" id="PRU01091"/>
    </source>
</evidence>
<dbReference type="Pfam" id="PF00486">
    <property type="entry name" value="Trans_reg_C"/>
    <property type="match status" value="1"/>
</dbReference>
<feature type="domain" description="OmpR/PhoB-type" evidence="9">
    <location>
        <begin position="130"/>
        <end position="229"/>
    </location>
</feature>
<dbReference type="GO" id="GO:0000976">
    <property type="term" value="F:transcription cis-regulatory region binding"/>
    <property type="evidence" value="ECO:0007669"/>
    <property type="project" value="TreeGrafter"/>
</dbReference>
<dbReference type="GO" id="GO:0005829">
    <property type="term" value="C:cytosol"/>
    <property type="evidence" value="ECO:0007669"/>
    <property type="project" value="TreeGrafter"/>
</dbReference>
<dbReference type="EMBL" id="NAAD01000010">
    <property type="protein sequence ID" value="ORJ59880.1"/>
    <property type="molecule type" value="Genomic_DNA"/>
</dbReference>
<dbReference type="InterPro" id="IPR036388">
    <property type="entry name" value="WH-like_DNA-bd_sf"/>
</dbReference>
<dbReference type="Gene3D" id="6.10.250.690">
    <property type="match status" value="1"/>
</dbReference>
<organism evidence="10 11">
    <name type="scientific">Geothermobacter hydrogeniphilus</name>
    <dbReference type="NCBI Taxonomy" id="1969733"/>
    <lineage>
        <taxon>Bacteria</taxon>
        <taxon>Pseudomonadati</taxon>
        <taxon>Thermodesulfobacteriota</taxon>
        <taxon>Desulfuromonadia</taxon>
        <taxon>Desulfuromonadales</taxon>
        <taxon>Geothermobacteraceae</taxon>
        <taxon>Geothermobacter</taxon>
    </lineage>
</organism>
<dbReference type="InterPro" id="IPR001867">
    <property type="entry name" value="OmpR/PhoB-type_DNA-bd"/>
</dbReference>
<sequence length="237" mass="27142">MNRPCILVIEDEQHIAGGLVFNLEAEGYRVLLAESGEAGLELLQQEKIDLLVLDLMLPGISGYEVCRRLREKLPRLPVLILSARSEERDRIKGLKLGADDYLTKPFSLDEFLLRVGGMLKRSEWYRPDTTGEIIFGNNRVDLSEGLADGRRGEIRLTEQEIRLLQVFFEHEGEILSRGELLQRAWGMDPATETRTLDNFVARLRKYFESDPAEPRHFLTVRGRGYRFVPNPTGEQES</sequence>
<keyword evidence="2" id="KW-0902">Two-component regulatory system</keyword>
<keyword evidence="1 6" id="KW-0597">Phosphoprotein</keyword>
<dbReference type="InterPro" id="IPR001789">
    <property type="entry name" value="Sig_transdc_resp-reg_receiver"/>
</dbReference>
<dbReference type="SMART" id="SM00448">
    <property type="entry name" value="REC"/>
    <property type="match status" value="1"/>
</dbReference>
<evidence type="ECO:0000313" key="10">
    <source>
        <dbReference type="EMBL" id="ORJ59880.1"/>
    </source>
</evidence>
<keyword evidence="11" id="KW-1185">Reference proteome</keyword>
<proteinExistence type="predicted"/>
<evidence type="ECO:0000256" key="4">
    <source>
        <dbReference type="ARBA" id="ARBA00023125"/>
    </source>
</evidence>
<evidence type="ECO:0000259" key="9">
    <source>
        <dbReference type="PROSITE" id="PS51755"/>
    </source>
</evidence>
<name>A0A1X0Y3W5_9BACT</name>
<feature type="modified residue" description="4-aspartylphosphate" evidence="6">
    <location>
        <position position="54"/>
    </location>
</feature>
<dbReference type="PANTHER" id="PTHR48111">
    <property type="entry name" value="REGULATOR OF RPOS"/>
    <property type="match status" value="1"/>
</dbReference>
<dbReference type="SMART" id="SM00862">
    <property type="entry name" value="Trans_reg_C"/>
    <property type="match status" value="1"/>
</dbReference>
<dbReference type="SUPFAM" id="SSF52172">
    <property type="entry name" value="CheY-like"/>
    <property type="match status" value="1"/>
</dbReference>
<dbReference type="FunFam" id="3.40.50.2300:FF:000001">
    <property type="entry name" value="DNA-binding response regulator PhoB"/>
    <property type="match status" value="1"/>
</dbReference>
<dbReference type="OrthoDB" id="9793321at2"/>
<evidence type="ECO:0000256" key="3">
    <source>
        <dbReference type="ARBA" id="ARBA00023015"/>
    </source>
</evidence>
<reference evidence="10 11" key="1">
    <citation type="submission" date="2017-03" db="EMBL/GenBank/DDBJ databases">
        <title>Genome sequence of Geothermobacter sp. EPR-M, Deep-Sea Iron Reducer.</title>
        <authorList>
            <person name="Tully B."/>
            <person name="Savalia P."/>
            <person name="Abuyen K."/>
            <person name="Baughan C."/>
            <person name="Romero E."/>
            <person name="Ronkowski C."/>
            <person name="Torres B."/>
            <person name="Tremblay J."/>
            <person name="Trujillo A."/>
            <person name="Tyler M."/>
            <person name="Perez-Rodriguez I."/>
            <person name="Amend J."/>
        </authorList>
    </citation>
    <scope>NUCLEOTIDE SEQUENCE [LARGE SCALE GENOMIC DNA]</scope>
    <source>
        <strain evidence="10 11">EPR-M</strain>
    </source>
</reference>
<dbReference type="PROSITE" id="PS51755">
    <property type="entry name" value="OMPR_PHOB"/>
    <property type="match status" value="1"/>
</dbReference>
<dbReference type="STRING" id="1969733.B5V00_09420"/>
<dbReference type="RefSeq" id="WP_085010530.1">
    <property type="nucleotide sequence ID" value="NZ_NAAD01000010.1"/>
</dbReference>
<evidence type="ECO:0000256" key="5">
    <source>
        <dbReference type="ARBA" id="ARBA00023163"/>
    </source>
</evidence>
<dbReference type="PANTHER" id="PTHR48111:SF21">
    <property type="entry name" value="DNA-BINDING DUAL MASTER TRANSCRIPTIONAL REGULATOR RPAA"/>
    <property type="match status" value="1"/>
</dbReference>
<evidence type="ECO:0000313" key="11">
    <source>
        <dbReference type="Proteomes" id="UP000193136"/>
    </source>
</evidence>
<dbReference type="AlphaFoldDB" id="A0A1X0Y3W5"/>
<evidence type="ECO:0000256" key="6">
    <source>
        <dbReference type="PROSITE-ProRule" id="PRU00169"/>
    </source>
</evidence>
<dbReference type="Pfam" id="PF00072">
    <property type="entry name" value="Response_reg"/>
    <property type="match status" value="1"/>
</dbReference>
<dbReference type="SUPFAM" id="SSF46894">
    <property type="entry name" value="C-terminal effector domain of the bipartite response regulators"/>
    <property type="match status" value="1"/>
</dbReference>
<keyword evidence="3" id="KW-0805">Transcription regulation</keyword>
<evidence type="ECO:0000259" key="8">
    <source>
        <dbReference type="PROSITE" id="PS50110"/>
    </source>
</evidence>